<feature type="transmembrane region" description="Helical" evidence="1">
    <location>
        <begin position="203"/>
        <end position="222"/>
    </location>
</feature>
<feature type="transmembrane region" description="Helical" evidence="1">
    <location>
        <begin position="107"/>
        <end position="126"/>
    </location>
</feature>
<feature type="transmembrane region" description="Helical" evidence="1">
    <location>
        <begin position="243"/>
        <end position="263"/>
    </location>
</feature>
<feature type="transmembrane region" description="Helical" evidence="1">
    <location>
        <begin position="77"/>
        <end position="95"/>
    </location>
</feature>
<dbReference type="Pfam" id="PF13593">
    <property type="entry name" value="SBF_like"/>
    <property type="match status" value="1"/>
</dbReference>
<reference evidence="2" key="1">
    <citation type="submission" date="2023-01" db="EMBL/GenBank/DDBJ databases">
        <title>Metagenome sequencing of chrysophaentin producing Chrysophaeum taylorii.</title>
        <authorList>
            <person name="Davison J."/>
            <person name="Bewley C."/>
        </authorList>
    </citation>
    <scope>NUCLEOTIDE SEQUENCE</scope>
    <source>
        <strain evidence="2">NIES-1699</strain>
    </source>
</reference>
<dbReference type="Gene3D" id="1.20.1530.20">
    <property type="match status" value="1"/>
</dbReference>
<evidence type="ECO:0000256" key="1">
    <source>
        <dbReference type="SAM" id="Phobius"/>
    </source>
</evidence>
<evidence type="ECO:0000313" key="3">
    <source>
        <dbReference type="Proteomes" id="UP001230188"/>
    </source>
</evidence>
<protein>
    <submittedName>
        <fullName evidence="2">Uncharacterized protein</fullName>
    </submittedName>
</protein>
<dbReference type="PANTHER" id="PTHR18640">
    <property type="entry name" value="SOLUTE CARRIER FAMILY 10 MEMBER 7"/>
    <property type="match status" value="1"/>
</dbReference>
<gene>
    <name evidence="2" type="ORF">CTAYLR_007928</name>
</gene>
<dbReference type="InterPro" id="IPR038770">
    <property type="entry name" value="Na+/solute_symporter_sf"/>
</dbReference>
<organism evidence="2 3">
    <name type="scientific">Chrysophaeum taylorii</name>
    <dbReference type="NCBI Taxonomy" id="2483200"/>
    <lineage>
        <taxon>Eukaryota</taxon>
        <taxon>Sar</taxon>
        <taxon>Stramenopiles</taxon>
        <taxon>Ochrophyta</taxon>
        <taxon>Pelagophyceae</taxon>
        <taxon>Pelagomonadales</taxon>
        <taxon>Pelagomonadaceae</taxon>
        <taxon>Chrysophaeum</taxon>
    </lineage>
</organism>
<dbReference type="Proteomes" id="UP001230188">
    <property type="component" value="Unassembled WGS sequence"/>
</dbReference>
<sequence length="405" mass="43406">MRLRRGLALLGASSMEKSSRRPNVVVVAAGKPPPQEVVGKWLDKNFFLLGMAAAVAGAAVAPNLGRDGSLLRPERTIGTYGVGVVFLLSGLSLRLRDLRAAALDVRLNALTQLASLGAIPLLAYPVVQAARPVLRPGLLKGVMTAACLPTTVNMCVILTQSAGGNVAVALTNAVLGNLVGVVATPALLLLTLDRAVSLPFRTAVSKLAAKVLLPVAIGQALRRTRLLELQARRKKLFKRTSEVVLLLIVWNAFCTSFSSGLGISAAEIAALAVALPALHCAALLGFLVLFSRVFPKRDAVAAAFVASQKTLAFGLPLIKTIFADSPDLAAYCAPIMILHPAQLLIGSALVTRLQRYLNKQPPPYWIRQCRRRLRREVGRCARGEFFFRAKEREMSTTTTTTSHNR</sequence>
<evidence type="ECO:0000313" key="2">
    <source>
        <dbReference type="EMBL" id="KAJ8600545.1"/>
    </source>
</evidence>
<keyword evidence="1" id="KW-0472">Membrane</keyword>
<dbReference type="AlphaFoldDB" id="A0AAD7U963"/>
<name>A0AAD7U963_9STRA</name>
<feature type="transmembrane region" description="Helical" evidence="1">
    <location>
        <begin position="138"/>
        <end position="159"/>
    </location>
</feature>
<accession>A0AAD7U963</accession>
<dbReference type="PANTHER" id="PTHR18640:SF5">
    <property type="entry name" value="SODIUM_BILE ACID COTRANSPORTER 7"/>
    <property type="match status" value="1"/>
</dbReference>
<keyword evidence="1" id="KW-0812">Transmembrane</keyword>
<keyword evidence="3" id="KW-1185">Reference proteome</keyword>
<comment type="caution">
    <text evidence="2">The sequence shown here is derived from an EMBL/GenBank/DDBJ whole genome shotgun (WGS) entry which is preliminary data.</text>
</comment>
<feature type="transmembrane region" description="Helical" evidence="1">
    <location>
        <begin position="269"/>
        <end position="290"/>
    </location>
</feature>
<feature type="transmembrane region" description="Helical" evidence="1">
    <location>
        <begin position="328"/>
        <end position="350"/>
    </location>
</feature>
<dbReference type="InterPro" id="IPR016833">
    <property type="entry name" value="Put_Na-Bile_cotransptr"/>
</dbReference>
<keyword evidence="1" id="KW-1133">Transmembrane helix</keyword>
<proteinExistence type="predicted"/>
<feature type="transmembrane region" description="Helical" evidence="1">
    <location>
        <begin position="302"/>
        <end position="322"/>
    </location>
</feature>
<dbReference type="GO" id="GO:0005886">
    <property type="term" value="C:plasma membrane"/>
    <property type="evidence" value="ECO:0007669"/>
    <property type="project" value="TreeGrafter"/>
</dbReference>
<feature type="transmembrane region" description="Helical" evidence="1">
    <location>
        <begin position="166"/>
        <end position="191"/>
    </location>
</feature>
<dbReference type="EMBL" id="JAQMWT010000498">
    <property type="protein sequence ID" value="KAJ8600545.1"/>
    <property type="molecule type" value="Genomic_DNA"/>
</dbReference>
<feature type="transmembrane region" description="Helical" evidence="1">
    <location>
        <begin position="46"/>
        <end position="65"/>
    </location>
</feature>